<feature type="domain" description="Major facilitator superfamily (MFS) profile" evidence="7">
    <location>
        <begin position="236"/>
        <end position="424"/>
    </location>
</feature>
<protein>
    <submittedName>
        <fullName evidence="8">UMF1 family MFS transporter</fullName>
    </submittedName>
</protein>
<feature type="transmembrane region" description="Helical" evidence="6">
    <location>
        <begin position="237"/>
        <end position="260"/>
    </location>
</feature>
<dbReference type="PROSITE" id="PS50850">
    <property type="entry name" value="MFS"/>
    <property type="match status" value="1"/>
</dbReference>
<evidence type="ECO:0000313" key="9">
    <source>
        <dbReference type="Proteomes" id="UP000324159"/>
    </source>
</evidence>
<keyword evidence="9" id="KW-1185">Reference proteome</keyword>
<evidence type="ECO:0000256" key="4">
    <source>
        <dbReference type="ARBA" id="ARBA00022989"/>
    </source>
</evidence>
<keyword evidence="5 6" id="KW-0472">Membrane</keyword>
<dbReference type="AlphaFoldDB" id="A0A5D3WN14"/>
<accession>A0A5D3WN14</accession>
<keyword evidence="2" id="KW-0813">Transport</keyword>
<evidence type="ECO:0000259" key="7">
    <source>
        <dbReference type="PROSITE" id="PS50850"/>
    </source>
</evidence>
<sequence length="424" mass="46141">MNEAGQKKQRQAWCLYDWANSGFSTVVLTAVFPVWFASLLPADGVILPGTKEPVSATVLWGYLVSASLLLIVLFAPQLGRWADRRGRQRELFRFFVLLGSLATMGLALPVPPHWPAAALLFCIANLGFAAGTIFYNAFLPVLAEGDRLDRLSAQGFAVGYVGGGLALMLVFALVQGALPIGLDNASATRLGLLLTGAWWLLFSLPALSWMPAIPPRLNMPAAGFLTVYRDLRNHPHLLRFLFAFLLYNDGVQTMVVISALFARQELGMSQQAILGCFLLIQFLALPGTLLCGRLAEMIGPRPALFVIIAVFALATLWAVFMRHSWEFWLLGVMVALVLGGIQALSRSLFARLVPAEKTAEFFGFFAVSNKLAAICGPFAFALVNQLTGSVRLAILSQLLFFLLGAALLLSVDIRQGELLAKTKQ</sequence>
<feature type="transmembrane region" description="Helical" evidence="6">
    <location>
        <begin position="91"/>
        <end position="110"/>
    </location>
</feature>
<reference evidence="8 9" key="1">
    <citation type="submission" date="2019-07" db="EMBL/GenBank/DDBJ databases">
        <title>Genomic Encyclopedia of Type Strains, Phase IV (KMG-IV): sequencing the most valuable type-strain genomes for metagenomic binning, comparative biology and taxonomic classification.</title>
        <authorList>
            <person name="Goeker M."/>
        </authorList>
    </citation>
    <scope>NUCLEOTIDE SEQUENCE [LARGE SCALE GENOMIC DNA]</scope>
    <source>
        <strain evidence="8 9">SS015</strain>
    </source>
</reference>
<feature type="transmembrane region" description="Helical" evidence="6">
    <location>
        <begin position="327"/>
        <end position="349"/>
    </location>
</feature>
<dbReference type="Gene3D" id="1.20.1250.20">
    <property type="entry name" value="MFS general substrate transporter like domains"/>
    <property type="match status" value="2"/>
</dbReference>
<feature type="transmembrane region" description="Helical" evidence="6">
    <location>
        <begin position="155"/>
        <end position="178"/>
    </location>
</feature>
<evidence type="ECO:0000256" key="1">
    <source>
        <dbReference type="ARBA" id="ARBA00004127"/>
    </source>
</evidence>
<dbReference type="InterPro" id="IPR020846">
    <property type="entry name" value="MFS_dom"/>
</dbReference>
<evidence type="ECO:0000256" key="6">
    <source>
        <dbReference type="SAM" id="Phobius"/>
    </source>
</evidence>
<evidence type="ECO:0000256" key="5">
    <source>
        <dbReference type="ARBA" id="ARBA00023136"/>
    </source>
</evidence>
<organism evidence="8 9">
    <name type="scientific">Geothermobacter ehrlichii</name>
    <dbReference type="NCBI Taxonomy" id="213224"/>
    <lineage>
        <taxon>Bacteria</taxon>
        <taxon>Pseudomonadati</taxon>
        <taxon>Thermodesulfobacteriota</taxon>
        <taxon>Desulfuromonadia</taxon>
        <taxon>Desulfuromonadales</taxon>
        <taxon>Geothermobacteraceae</taxon>
        <taxon>Geothermobacter</taxon>
    </lineage>
</organism>
<dbReference type="Proteomes" id="UP000324159">
    <property type="component" value="Unassembled WGS sequence"/>
</dbReference>
<dbReference type="SUPFAM" id="SSF103473">
    <property type="entry name" value="MFS general substrate transporter"/>
    <property type="match status" value="1"/>
</dbReference>
<gene>
    <name evidence="8" type="ORF">EDC39_102128</name>
</gene>
<feature type="transmembrane region" description="Helical" evidence="6">
    <location>
        <begin position="361"/>
        <end position="383"/>
    </location>
</feature>
<dbReference type="InterPro" id="IPR050495">
    <property type="entry name" value="ATG22/LtaA_families"/>
</dbReference>
<comment type="caution">
    <text evidence="8">The sequence shown here is derived from an EMBL/GenBank/DDBJ whole genome shotgun (WGS) entry which is preliminary data.</text>
</comment>
<comment type="subcellular location">
    <subcellularLocation>
        <location evidence="1">Endomembrane system</location>
        <topology evidence="1">Multi-pass membrane protein</topology>
    </subcellularLocation>
</comment>
<dbReference type="PANTHER" id="PTHR23519:SF1">
    <property type="entry name" value="AUTOPHAGY-RELATED PROTEIN 22"/>
    <property type="match status" value="1"/>
</dbReference>
<keyword evidence="4 6" id="KW-1133">Transmembrane helix</keyword>
<feature type="transmembrane region" description="Helical" evidence="6">
    <location>
        <begin position="389"/>
        <end position="411"/>
    </location>
</feature>
<dbReference type="PANTHER" id="PTHR23519">
    <property type="entry name" value="AUTOPHAGY-RELATED PROTEIN 22"/>
    <property type="match status" value="1"/>
</dbReference>
<keyword evidence="3 6" id="KW-0812">Transmembrane</keyword>
<evidence type="ECO:0000256" key="2">
    <source>
        <dbReference type="ARBA" id="ARBA00022448"/>
    </source>
</evidence>
<name>A0A5D3WN14_9BACT</name>
<evidence type="ECO:0000313" key="8">
    <source>
        <dbReference type="EMBL" id="TYO99605.1"/>
    </source>
</evidence>
<evidence type="ECO:0000256" key="3">
    <source>
        <dbReference type="ARBA" id="ARBA00022692"/>
    </source>
</evidence>
<dbReference type="InterPro" id="IPR036259">
    <property type="entry name" value="MFS_trans_sf"/>
</dbReference>
<dbReference type="GO" id="GO:0012505">
    <property type="term" value="C:endomembrane system"/>
    <property type="evidence" value="ECO:0007669"/>
    <property type="project" value="UniProtKB-SubCell"/>
</dbReference>
<feature type="transmembrane region" description="Helical" evidence="6">
    <location>
        <begin position="116"/>
        <end position="143"/>
    </location>
</feature>
<feature type="transmembrane region" description="Helical" evidence="6">
    <location>
        <begin position="190"/>
        <end position="210"/>
    </location>
</feature>
<feature type="transmembrane region" description="Helical" evidence="6">
    <location>
        <begin position="60"/>
        <end position="79"/>
    </location>
</feature>
<feature type="transmembrane region" description="Helical" evidence="6">
    <location>
        <begin position="303"/>
        <end position="321"/>
    </location>
</feature>
<dbReference type="InterPro" id="IPR024671">
    <property type="entry name" value="Atg22-like"/>
</dbReference>
<dbReference type="EMBL" id="VNIB01000002">
    <property type="protein sequence ID" value="TYO99605.1"/>
    <property type="molecule type" value="Genomic_DNA"/>
</dbReference>
<dbReference type="GO" id="GO:0022857">
    <property type="term" value="F:transmembrane transporter activity"/>
    <property type="evidence" value="ECO:0007669"/>
    <property type="project" value="InterPro"/>
</dbReference>
<proteinExistence type="predicted"/>
<feature type="transmembrane region" description="Helical" evidence="6">
    <location>
        <begin position="272"/>
        <end position="291"/>
    </location>
</feature>
<dbReference type="Pfam" id="PF11700">
    <property type="entry name" value="ATG22"/>
    <property type="match status" value="1"/>
</dbReference>
<dbReference type="RefSeq" id="WP_187426620.1">
    <property type="nucleotide sequence ID" value="NZ_VNIB01000002.1"/>
</dbReference>
<feature type="transmembrane region" description="Helical" evidence="6">
    <location>
        <begin position="21"/>
        <end position="40"/>
    </location>
</feature>